<dbReference type="InterPro" id="IPR013096">
    <property type="entry name" value="Cupin_2"/>
</dbReference>
<keyword evidence="1" id="KW-0479">Metal-binding</keyword>
<evidence type="ECO:0000256" key="1">
    <source>
        <dbReference type="ARBA" id="ARBA00022723"/>
    </source>
</evidence>
<protein>
    <submittedName>
        <fullName evidence="3">Cupin</fullName>
    </submittedName>
</protein>
<evidence type="ECO:0000313" key="4">
    <source>
        <dbReference type="Proteomes" id="UP000053157"/>
    </source>
</evidence>
<accession>A0A0W1SWH6</accession>
<dbReference type="OrthoDB" id="305577at2157"/>
<dbReference type="InterPro" id="IPR011051">
    <property type="entry name" value="RmlC_Cupin_sf"/>
</dbReference>
<gene>
    <name evidence="3" type="ORF">AUR66_05930</name>
</gene>
<dbReference type="InterPro" id="IPR051610">
    <property type="entry name" value="GPI/OXD"/>
</dbReference>
<dbReference type="GO" id="GO:0046872">
    <property type="term" value="F:metal ion binding"/>
    <property type="evidence" value="ECO:0007669"/>
    <property type="project" value="UniProtKB-KW"/>
</dbReference>
<evidence type="ECO:0000259" key="2">
    <source>
        <dbReference type="Pfam" id="PF07883"/>
    </source>
</evidence>
<dbReference type="Pfam" id="PF07883">
    <property type="entry name" value="Cupin_2"/>
    <property type="match status" value="1"/>
</dbReference>
<organism evidence="3 4">
    <name type="scientific">Haloferax profundi</name>
    <dbReference type="NCBI Taxonomy" id="1544718"/>
    <lineage>
        <taxon>Archaea</taxon>
        <taxon>Methanobacteriati</taxon>
        <taxon>Methanobacteriota</taxon>
        <taxon>Stenosarchaea group</taxon>
        <taxon>Halobacteria</taxon>
        <taxon>Halobacteriales</taxon>
        <taxon>Haloferacaceae</taxon>
        <taxon>Haloferax</taxon>
    </lineage>
</organism>
<name>A0A0W1SWH6_9EURY</name>
<dbReference type="RefSeq" id="WP_058570646.1">
    <property type="nucleotide sequence ID" value="NZ_LOPV01000018.1"/>
</dbReference>
<reference evidence="3 4" key="1">
    <citation type="submission" date="2015-12" db="EMBL/GenBank/DDBJ databases">
        <title>Haloferax profundi sp. nov. isolated from the Discovery deep brine-seawater interface in the Red Sea.</title>
        <authorList>
            <person name="Zhang G."/>
            <person name="Stingl U."/>
            <person name="Rashid M."/>
        </authorList>
    </citation>
    <scope>NUCLEOTIDE SEQUENCE [LARGE SCALE GENOMIC DNA]</scope>
    <source>
        <strain evidence="3 4">SB29</strain>
    </source>
</reference>
<dbReference type="Proteomes" id="UP000053157">
    <property type="component" value="Unassembled WGS sequence"/>
</dbReference>
<sequence>MSYTKANYREVDELGGGLHFMRDVLETERLGFTVLECDPNWTGKAHDHAEEDHEEVYFLVSGDATLVVEGEEIPLEAGDAVRVSPADTRQFRNGDTESFVVVAGSP</sequence>
<proteinExistence type="predicted"/>
<comment type="caution">
    <text evidence="3">The sequence shown here is derived from an EMBL/GenBank/DDBJ whole genome shotgun (WGS) entry which is preliminary data.</text>
</comment>
<dbReference type="PANTHER" id="PTHR35848">
    <property type="entry name" value="OXALATE-BINDING PROTEIN"/>
    <property type="match status" value="1"/>
</dbReference>
<dbReference type="SUPFAM" id="SSF51182">
    <property type="entry name" value="RmlC-like cupins"/>
    <property type="match status" value="1"/>
</dbReference>
<evidence type="ECO:0000313" key="3">
    <source>
        <dbReference type="EMBL" id="KTG30835.1"/>
    </source>
</evidence>
<dbReference type="AlphaFoldDB" id="A0A0W1SWH6"/>
<dbReference type="Gene3D" id="2.60.120.10">
    <property type="entry name" value="Jelly Rolls"/>
    <property type="match status" value="1"/>
</dbReference>
<feature type="domain" description="Cupin type-2" evidence="2">
    <location>
        <begin position="36"/>
        <end position="102"/>
    </location>
</feature>
<dbReference type="PANTHER" id="PTHR35848:SF9">
    <property type="entry name" value="SLL1358 PROTEIN"/>
    <property type="match status" value="1"/>
</dbReference>
<dbReference type="EMBL" id="LOPV01000018">
    <property type="protein sequence ID" value="KTG30835.1"/>
    <property type="molecule type" value="Genomic_DNA"/>
</dbReference>
<dbReference type="InterPro" id="IPR014710">
    <property type="entry name" value="RmlC-like_jellyroll"/>
</dbReference>
<keyword evidence="4" id="KW-1185">Reference proteome</keyword>